<protein>
    <recommendedName>
        <fullName evidence="4">C1q domain-containing protein</fullName>
    </recommendedName>
</protein>
<feature type="chain" id="PRO_5046521738" description="C1q domain-containing protein" evidence="1">
    <location>
        <begin position="17"/>
        <end position="224"/>
    </location>
</feature>
<dbReference type="InterPro" id="IPR008983">
    <property type="entry name" value="Tumour_necrosis_fac-like_dom"/>
</dbReference>
<name>A0ABX1DCZ0_9FLAO</name>
<reference evidence="2 3" key="1">
    <citation type="submission" date="2020-03" db="EMBL/GenBank/DDBJ databases">
        <title>Tamlana sp. nov, isolated from XXX.</title>
        <authorList>
            <person name="Cao W.R."/>
        </authorList>
    </citation>
    <scope>NUCLEOTIDE SEQUENCE [LARGE SCALE GENOMIC DNA]</scope>
    <source>
        <strain evidence="2 3">HST1-43</strain>
    </source>
</reference>
<dbReference type="EMBL" id="JAAVJS010000017">
    <property type="protein sequence ID" value="NJX16215.1"/>
    <property type="molecule type" value="Genomic_DNA"/>
</dbReference>
<organism evidence="2 3">
    <name type="scientific">Tamlana crocina</name>
    <dbReference type="NCBI Taxonomy" id="393006"/>
    <lineage>
        <taxon>Bacteria</taxon>
        <taxon>Pseudomonadati</taxon>
        <taxon>Bacteroidota</taxon>
        <taxon>Flavobacteriia</taxon>
        <taxon>Flavobacteriales</taxon>
        <taxon>Flavobacteriaceae</taxon>
        <taxon>Tamlana</taxon>
    </lineage>
</organism>
<dbReference type="SUPFAM" id="SSF49842">
    <property type="entry name" value="TNF-like"/>
    <property type="match status" value="1"/>
</dbReference>
<accession>A0ABX1DCZ0</accession>
<gene>
    <name evidence="2" type="ORF">HC176_12030</name>
</gene>
<keyword evidence="3" id="KW-1185">Reference proteome</keyword>
<feature type="signal peptide" evidence="1">
    <location>
        <begin position="1"/>
        <end position="16"/>
    </location>
</feature>
<evidence type="ECO:0000313" key="2">
    <source>
        <dbReference type="EMBL" id="NJX16215.1"/>
    </source>
</evidence>
<comment type="caution">
    <text evidence="2">The sequence shown here is derived from an EMBL/GenBank/DDBJ whole genome shotgun (WGS) entry which is preliminary data.</text>
</comment>
<sequence length="224" mass="24226">MRIFFLSLFFQGSLLAQVGIGTTEPTAALDVNGTLRVRATANETDKEVIRDSILVISRSGNVNRVESTEIIDAALPTMVRASFSSSGDIGHTMSSGSCILTFNNELSDSNNEFDTTTYTFTAKQDGIYHISAQMKISSSLSVSTNIGLGIYKNGSLVAEQNYVNVQVSVLSLLNVNVSPPIRYVTTVIDLNENDTIHFEVTSSLGSINIEGASTESYCAIYQIR</sequence>
<dbReference type="Proteomes" id="UP000760545">
    <property type="component" value="Unassembled WGS sequence"/>
</dbReference>
<evidence type="ECO:0000256" key="1">
    <source>
        <dbReference type="SAM" id="SignalP"/>
    </source>
</evidence>
<keyword evidence="1" id="KW-0732">Signal</keyword>
<dbReference type="RefSeq" id="WP_167918623.1">
    <property type="nucleotide sequence ID" value="NZ_JAAVJS010000017.1"/>
</dbReference>
<evidence type="ECO:0000313" key="3">
    <source>
        <dbReference type="Proteomes" id="UP000760545"/>
    </source>
</evidence>
<evidence type="ECO:0008006" key="4">
    <source>
        <dbReference type="Google" id="ProtNLM"/>
    </source>
</evidence>
<proteinExistence type="predicted"/>
<dbReference type="Gene3D" id="2.60.120.40">
    <property type="match status" value="1"/>
</dbReference>